<reference evidence="4" key="1">
    <citation type="submission" date="2016-06" db="EMBL/GenBank/DDBJ databases">
        <title>Draft Genome sequence of the fungus Inonotus baumii.</title>
        <authorList>
            <person name="Zhu H."/>
            <person name="Lin W."/>
        </authorList>
    </citation>
    <scope>NUCLEOTIDE SEQUENCE</scope>
    <source>
        <strain evidence="4">821</strain>
    </source>
</reference>
<keyword evidence="1" id="KW-0862">Zinc</keyword>
<evidence type="ECO:0000256" key="2">
    <source>
        <dbReference type="SAM" id="MobiDB-lite"/>
    </source>
</evidence>
<sequence length="298" mass="33561">MAGVDECQRIICLHAEYFKRANEEVREEAQKFAKAVLALKQGMPGRVELLVEVPKEEPDPLLDRHSDFNDLPRLGDCLCDTPCETHHESPSLSFADSEDSRAVGTAPAEAHDEEVSETDTVRDAPSPVGSLSQDVTSEPVRPADGRYRCAWALKFGGSCRLVLAGEQAHDRHVAGHLPDDDGYEVKNFECSICHRKFPRRDSCTRHFPKKHAGAATAYCIDLPRHWWWPAKLFYSNEYRGGTRLPRPPGEVRSWDQRIRDVISMDPILVNRPYQDRSPDIGLATNEDAPPPAKRRRTA</sequence>
<gene>
    <name evidence="4" type="ORF">A7U60_g7523</name>
</gene>
<keyword evidence="1" id="KW-0479">Metal-binding</keyword>
<dbReference type="EMBL" id="LNZH02000209">
    <property type="protein sequence ID" value="OCB85513.1"/>
    <property type="molecule type" value="Genomic_DNA"/>
</dbReference>
<dbReference type="AlphaFoldDB" id="A0A9Q5HT53"/>
<protein>
    <recommendedName>
        <fullName evidence="3">C2H2-type domain-containing protein</fullName>
    </recommendedName>
</protein>
<name>A0A9Q5HT53_SANBA</name>
<evidence type="ECO:0000313" key="5">
    <source>
        <dbReference type="Proteomes" id="UP000757232"/>
    </source>
</evidence>
<feature type="region of interest" description="Disordered" evidence="2">
    <location>
        <begin position="272"/>
        <end position="298"/>
    </location>
</feature>
<feature type="region of interest" description="Disordered" evidence="2">
    <location>
        <begin position="88"/>
        <end position="139"/>
    </location>
</feature>
<dbReference type="Gene3D" id="3.30.160.60">
    <property type="entry name" value="Classic Zinc Finger"/>
    <property type="match status" value="1"/>
</dbReference>
<keyword evidence="5" id="KW-1185">Reference proteome</keyword>
<evidence type="ECO:0000256" key="1">
    <source>
        <dbReference type="PROSITE-ProRule" id="PRU00042"/>
    </source>
</evidence>
<dbReference type="PROSITE" id="PS00028">
    <property type="entry name" value="ZINC_FINGER_C2H2_1"/>
    <property type="match status" value="1"/>
</dbReference>
<dbReference type="InterPro" id="IPR013087">
    <property type="entry name" value="Znf_C2H2_type"/>
</dbReference>
<evidence type="ECO:0000313" key="4">
    <source>
        <dbReference type="EMBL" id="OCB85513.1"/>
    </source>
</evidence>
<accession>A0A9Q5HT53</accession>
<dbReference type="GO" id="GO:0008270">
    <property type="term" value="F:zinc ion binding"/>
    <property type="evidence" value="ECO:0007669"/>
    <property type="project" value="UniProtKB-KW"/>
</dbReference>
<organism evidence="4 5">
    <name type="scientific">Sanghuangporus baumii</name>
    <name type="common">Phellinus baumii</name>
    <dbReference type="NCBI Taxonomy" id="108892"/>
    <lineage>
        <taxon>Eukaryota</taxon>
        <taxon>Fungi</taxon>
        <taxon>Dikarya</taxon>
        <taxon>Basidiomycota</taxon>
        <taxon>Agaricomycotina</taxon>
        <taxon>Agaricomycetes</taxon>
        <taxon>Hymenochaetales</taxon>
        <taxon>Hymenochaetaceae</taxon>
        <taxon>Sanghuangporus</taxon>
    </lineage>
</organism>
<dbReference type="OrthoDB" id="10018191at2759"/>
<dbReference type="Proteomes" id="UP000757232">
    <property type="component" value="Unassembled WGS sequence"/>
</dbReference>
<dbReference type="PROSITE" id="PS50157">
    <property type="entry name" value="ZINC_FINGER_C2H2_2"/>
    <property type="match status" value="1"/>
</dbReference>
<proteinExistence type="predicted"/>
<comment type="caution">
    <text evidence="4">The sequence shown here is derived from an EMBL/GenBank/DDBJ whole genome shotgun (WGS) entry which is preliminary data.</text>
</comment>
<feature type="domain" description="C2H2-type" evidence="3">
    <location>
        <begin position="188"/>
        <end position="216"/>
    </location>
</feature>
<keyword evidence="1" id="KW-0863">Zinc-finger</keyword>
<evidence type="ECO:0000259" key="3">
    <source>
        <dbReference type="PROSITE" id="PS50157"/>
    </source>
</evidence>